<dbReference type="InterPro" id="IPR006182">
    <property type="entry name" value="FliF_N_dom"/>
</dbReference>
<feature type="transmembrane region" description="Helical" evidence="11">
    <location>
        <begin position="25"/>
        <end position="45"/>
    </location>
</feature>
<dbReference type="OrthoDB" id="9807026at2"/>
<evidence type="ECO:0000256" key="8">
    <source>
        <dbReference type="ARBA" id="ARBA00023143"/>
    </source>
</evidence>
<comment type="function">
    <text evidence="9">The M ring may be actively involved in energy transduction.</text>
</comment>
<dbReference type="PANTHER" id="PTHR30046:SF0">
    <property type="entry name" value="FLAGELLAR M-RING PROTEIN"/>
    <property type="match status" value="1"/>
</dbReference>
<dbReference type="InterPro" id="IPR043427">
    <property type="entry name" value="YscJ/FliF"/>
</dbReference>
<keyword evidence="8 9" id="KW-0975">Bacterial flagellum</keyword>
<dbReference type="Proteomes" id="UP000281498">
    <property type="component" value="Unassembled WGS sequence"/>
</dbReference>
<reference evidence="14 15" key="1">
    <citation type="submission" date="2017-10" db="EMBL/GenBank/DDBJ databases">
        <title>Bacillus sp. nov., a halophilic bacterium isolated from a Keqin Lake.</title>
        <authorList>
            <person name="Wang H."/>
        </authorList>
    </citation>
    <scope>NUCLEOTIDE SEQUENCE [LARGE SCALE GENOMIC DNA]</scope>
    <source>
        <strain evidence="14 15">KCTC 13187</strain>
    </source>
</reference>
<accession>A0A3A9KEN5</accession>
<feature type="region of interest" description="Disordered" evidence="10">
    <location>
        <begin position="478"/>
        <end position="504"/>
    </location>
</feature>
<evidence type="ECO:0000256" key="4">
    <source>
        <dbReference type="ARBA" id="ARBA00022475"/>
    </source>
</evidence>
<comment type="similarity">
    <text evidence="3 9">Belongs to the FliF family.</text>
</comment>
<keyword evidence="7 11" id="KW-0472">Membrane</keyword>
<evidence type="ECO:0000256" key="2">
    <source>
        <dbReference type="ARBA" id="ARBA00004651"/>
    </source>
</evidence>
<dbReference type="InterPro" id="IPR013556">
    <property type="entry name" value="Flag_M-ring_C"/>
</dbReference>
<feature type="transmembrane region" description="Helical" evidence="11">
    <location>
        <begin position="447"/>
        <end position="467"/>
    </location>
</feature>
<keyword evidence="6 11" id="KW-1133">Transmembrane helix</keyword>
<evidence type="ECO:0000313" key="14">
    <source>
        <dbReference type="EMBL" id="RKL68991.1"/>
    </source>
</evidence>
<dbReference type="PRINTS" id="PR01009">
    <property type="entry name" value="FLGMRINGFLIF"/>
</dbReference>
<keyword evidence="14" id="KW-0969">Cilium</keyword>
<name>A0A3A9KEN5_9BACI</name>
<dbReference type="GO" id="GO:0071973">
    <property type="term" value="P:bacterial-type flagellum-dependent cell motility"/>
    <property type="evidence" value="ECO:0007669"/>
    <property type="project" value="InterPro"/>
</dbReference>
<evidence type="ECO:0000256" key="6">
    <source>
        <dbReference type="ARBA" id="ARBA00022989"/>
    </source>
</evidence>
<keyword evidence="14" id="KW-0282">Flagellum</keyword>
<dbReference type="AlphaFoldDB" id="A0A3A9KEN5"/>
<organism evidence="14 15">
    <name type="scientific">Salipaludibacillus neizhouensis</name>
    <dbReference type="NCBI Taxonomy" id="885475"/>
    <lineage>
        <taxon>Bacteria</taxon>
        <taxon>Bacillati</taxon>
        <taxon>Bacillota</taxon>
        <taxon>Bacilli</taxon>
        <taxon>Bacillales</taxon>
        <taxon>Bacillaceae</taxon>
    </lineage>
</organism>
<dbReference type="Pfam" id="PF01514">
    <property type="entry name" value="YscJ_FliF"/>
    <property type="match status" value="1"/>
</dbReference>
<evidence type="ECO:0000256" key="10">
    <source>
        <dbReference type="SAM" id="MobiDB-lite"/>
    </source>
</evidence>
<evidence type="ECO:0000256" key="11">
    <source>
        <dbReference type="SAM" id="Phobius"/>
    </source>
</evidence>
<dbReference type="GO" id="GO:0003774">
    <property type="term" value="F:cytoskeletal motor activity"/>
    <property type="evidence" value="ECO:0007669"/>
    <property type="project" value="InterPro"/>
</dbReference>
<dbReference type="GO" id="GO:0009431">
    <property type="term" value="C:bacterial-type flagellum basal body, MS ring"/>
    <property type="evidence" value="ECO:0007669"/>
    <property type="project" value="InterPro"/>
</dbReference>
<dbReference type="GO" id="GO:0005886">
    <property type="term" value="C:plasma membrane"/>
    <property type="evidence" value="ECO:0007669"/>
    <property type="project" value="UniProtKB-SubCell"/>
</dbReference>
<dbReference type="Gene3D" id="3.30.300.30">
    <property type="match status" value="1"/>
</dbReference>
<dbReference type="EMBL" id="PDOE01000001">
    <property type="protein sequence ID" value="RKL68991.1"/>
    <property type="molecule type" value="Genomic_DNA"/>
</dbReference>
<dbReference type="PIRSF" id="PIRSF004862">
    <property type="entry name" value="FliF"/>
    <property type="match status" value="1"/>
</dbReference>
<evidence type="ECO:0000259" key="12">
    <source>
        <dbReference type="Pfam" id="PF01514"/>
    </source>
</evidence>
<keyword evidence="5 11" id="KW-0812">Transmembrane</keyword>
<evidence type="ECO:0000256" key="5">
    <source>
        <dbReference type="ARBA" id="ARBA00022692"/>
    </source>
</evidence>
<comment type="caution">
    <text evidence="14">The sequence shown here is derived from an EMBL/GenBank/DDBJ whole genome shotgun (WGS) entry which is preliminary data.</text>
</comment>
<feature type="domain" description="Flagellar M-ring C-terminal" evidence="13">
    <location>
        <begin position="260"/>
        <end position="401"/>
    </location>
</feature>
<evidence type="ECO:0000256" key="9">
    <source>
        <dbReference type="PIRNR" id="PIRNR004862"/>
    </source>
</evidence>
<keyword evidence="14" id="KW-0966">Cell projection</keyword>
<keyword evidence="4" id="KW-1003">Cell membrane</keyword>
<evidence type="ECO:0000259" key="13">
    <source>
        <dbReference type="Pfam" id="PF08345"/>
    </source>
</evidence>
<evidence type="ECO:0000256" key="7">
    <source>
        <dbReference type="ARBA" id="ARBA00023136"/>
    </source>
</evidence>
<evidence type="ECO:0000313" key="15">
    <source>
        <dbReference type="Proteomes" id="UP000281498"/>
    </source>
</evidence>
<evidence type="ECO:0000256" key="3">
    <source>
        <dbReference type="ARBA" id="ARBA00007971"/>
    </source>
</evidence>
<dbReference type="InterPro" id="IPR045851">
    <property type="entry name" value="AMP-bd_C_sf"/>
</dbReference>
<sequence>MNDTVTGYKNKTIEFWQSRTKKQKGLFIGSIAFIIVIFLAFSILGSRTNYVPLYSNLTIQETGEIKATLDSQGVASEVSSDGTSISVSEALVDDLKVSLAAEGVPQTGRIDYATFRDNMGFGTTDNEFELLERAAIQTSLEDLIRNVDGVQASQVMITLPEESVWLGDEPEQATASVLLQLEAGHSMDENQIRALYHLVSRSVPDLPVENIVMMDQLSRYLELQDSPGSGGDSALSVYEEHRNIQRDIERDIQQQVQQMLGTMMGQDKVLVSISTDLDFTQENRQEELVEPVDEENMEGLAISVERITETYTGGELVDGGVAGTGEEDIPAYQGVNGVVQGDSERLEERINNEVNRISKDIVESPYQIKDIGIQVMVEPPDPEDPNSLPQERLDDIQQILGQIVKTSVDSDLTAEWGPEELEERIFVASQPFFGKVEFEEPAEGIPFWYYIVGALIAVVLLLIFLLFRGRKTEEEVKEVSMEDSNPYEVPPIDSGPDSEEKARRKQLEKLAKDKPEEFSKLVRTWLSED</sequence>
<gene>
    <name evidence="14" type="ORF">CR203_02840</name>
</gene>
<proteinExistence type="inferred from homology"/>
<evidence type="ECO:0000256" key="1">
    <source>
        <dbReference type="ARBA" id="ARBA00004117"/>
    </source>
</evidence>
<dbReference type="NCBIfam" id="TIGR00206">
    <property type="entry name" value="fliF"/>
    <property type="match status" value="1"/>
</dbReference>
<protein>
    <recommendedName>
        <fullName evidence="9">Flagellar M-ring protein</fullName>
    </recommendedName>
</protein>
<dbReference type="PANTHER" id="PTHR30046">
    <property type="entry name" value="FLAGELLAR M-RING PROTEIN"/>
    <property type="match status" value="1"/>
</dbReference>
<comment type="subcellular location">
    <subcellularLocation>
        <location evidence="1 9">Bacterial flagellum basal body</location>
    </subcellularLocation>
    <subcellularLocation>
        <location evidence="2">Cell membrane</location>
        <topology evidence="2">Multi-pass membrane protein</topology>
    </subcellularLocation>
</comment>
<dbReference type="RefSeq" id="WP_110936370.1">
    <property type="nucleotide sequence ID" value="NZ_KZ614146.1"/>
</dbReference>
<feature type="domain" description="Flagellar M-ring N-terminal" evidence="12">
    <location>
        <begin position="46"/>
        <end position="221"/>
    </location>
</feature>
<dbReference type="Pfam" id="PF08345">
    <property type="entry name" value="YscJ_FliF_C"/>
    <property type="match status" value="1"/>
</dbReference>
<dbReference type="InterPro" id="IPR000067">
    <property type="entry name" value="FlgMring_FliF"/>
</dbReference>
<keyword evidence="15" id="KW-1185">Reference proteome</keyword>